<evidence type="ECO:0000313" key="2">
    <source>
        <dbReference type="EMBL" id="GHC52866.1"/>
    </source>
</evidence>
<dbReference type="InterPro" id="IPR025597">
    <property type="entry name" value="DUF4345"/>
</dbReference>
<dbReference type="EMBL" id="BMYJ01000004">
    <property type="protein sequence ID" value="GHC52866.1"/>
    <property type="molecule type" value="Genomic_DNA"/>
</dbReference>
<evidence type="ECO:0000256" key="1">
    <source>
        <dbReference type="SAM" id="Phobius"/>
    </source>
</evidence>
<dbReference type="AlphaFoldDB" id="A0A918WHT7"/>
<evidence type="ECO:0000313" key="3">
    <source>
        <dbReference type="Proteomes" id="UP000638981"/>
    </source>
</evidence>
<dbReference type="RefSeq" id="WP_189410959.1">
    <property type="nucleotide sequence ID" value="NZ_BMYJ01000004.1"/>
</dbReference>
<reference evidence="2" key="1">
    <citation type="journal article" date="2014" name="Int. J. Syst. Evol. Microbiol.">
        <title>Complete genome sequence of Corynebacterium casei LMG S-19264T (=DSM 44701T), isolated from a smear-ripened cheese.</title>
        <authorList>
            <consortium name="US DOE Joint Genome Institute (JGI-PGF)"/>
            <person name="Walter F."/>
            <person name="Albersmeier A."/>
            <person name="Kalinowski J."/>
            <person name="Ruckert C."/>
        </authorList>
    </citation>
    <scope>NUCLEOTIDE SEQUENCE</scope>
    <source>
        <strain evidence="2">KCTC 23310</strain>
    </source>
</reference>
<feature type="transmembrane region" description="Helical" evidence="1">
    <location>
        <begin position="108"/>
        <end position="127"/>
    </location>
</feature>
<organism evidence="2 3">
    <name type="scientific">Neogemmobacter tilapiae</name>
    <dbReference type="NCBI Taxonomy" id="875041"/>
    <lineage>
        <taxon>Bacteria</taxon>
        <taxon>Pseudomonadati</taxon>
        <taxon>Pseudomonadota</taxon>
        <taxon>Alphaproteobacteria</taxon>
        <taxon>Rhodobacterales</taxon>
        <taxon>Paracoccaceae</taxon>
        <taxon>Neogemmobacter</taxon>
    </lineage>
</organism>
<keyword evidence="1" id="KW-0472">Membrane</keyword>
<evidence type="ECO:0008006" key="4">
    <source>
        <dbReference type="Google" id="ProtNLM"/>
    </source>
</evidence>
<reference evidence="2" key="2">
    <citation type="submission" date="2020-09" db="EMBL/GenBank/DDBJ databases">
        <authorList>
            <person name="Sun Q."/>
            <person name="Kim S."/>
        </authorList>
    </citation>
    <scope>NUCLEOTIDE SEQUENCE</scope>
    <source>
        <strain evidence="2">KCTC 23310</strain>
    </source>
</reference>
<proteinExistence type="predicted"/>
<accession>A0A918WHT7</accession>
<gene>
    <name evidence="2" type="ORF">GCM10007315_14310</name>
</gene>
<feature type="transmembrane region" description="Helical" evidence="1">
    <location>
        <begin position="52"/>
        <end position="71"/>
    </location>
</feature>
<dbReference type="Pfam" id="PF14248">
    <property type="entry name" value="DUF4345"/>
    <property type="match status" value="1"/>
</dbReference>
<dbReference type="Proteomes" id="UP000638981">
    <property type="component" value="Unassembled WGS sequence"/>
</dbReference>
<sequence length="135" mass="14568">MRDPALFLTRAIFLLAGLISLAIGFSITFLTQGFYRSTGIDLGGDVNLFSEIRASGAVLLVVALFLLGALFKADWRPTALIVAAVYFSAYGLARLYSAFATGWAGPEITTAMVAELAIGALALGVILHNRRYRHW</sequence>
<protein>
    <recommendedName>
        <fullName evidence="4">DUF4345 domain-containing protein</fullName>
    </recommendedName>
</protein>
<name>A0A918WHT7_9RHOB</name>
<comment type="caution">
    <text evidence="2">The sequence shown here is derived from an EMBL/GenBank/DDBJ whole genome shotgun (WGS) entry which is preliminary data.</text>
</comment>
<feature type="transmembrane region" description="Helical" evidence="1">
    <location>
        <begin position="78"/>
        <end position="96"/>
    </location>
</feature>
<feature type="transmembrane region" description="Helical" evidence="1">
    <location>
        <begin position="12"/>
        <end position="32"/>
    </location>
</feature>
<keyword evidence="1" id="KW-0812">Transmembrane</keyword>
<keyword evidence="1" id="KW-1133">Transmembrane helix</keyword>
<keyword evidence="3" id="KW-1185">Reference proteome</keyword>